<protein>
    <submittedName>
        <fullName evidence="2">Uncharacterized protein</fullName>
    </submittedName>
</protein>
<evidence type="ECO:0000256" key="1">
    <source>
        <dbReference type="SAM" id="SignalP"/>
    </source>
</evidence>
<feature type="signal peptide" evidence="1">
    <location>
        <begin position="1"/>
        <end position="27"/>
    </location>
</feature>
<proteinExistence type="predicted"/>
<sequence length="246" mass="25878">MSFGAGYSAALCLAVFAVVMAGTSAHALDPDDNGDAPQPAASALTLDPEDRSSVAAVMAESRSRGLDVKWLRLAGPGGVGEINVPRGSTPTEVERTVDSLFAKAGTTTPFVVGVRVSAGADHEHAAPSVSWATSVPEAAGPYFVEGRAADGCELASRHLGISHPDLLSGSARNTYYFTLAAGSILGSTYTDYSVSSRVLLKRNQFTLIPARAHPHDRTILRVWASGQAIFLRPTMGYSDRCTRNRS</sequence>
<gene>
    <name evidence="2" type="ORF">B0I08_103323</name>
</gene>
<dbReference type="AlphaFoldDB" id="A0A2T0VFX3"/>
<feature type="chain" id="PRO_5015393545" evidence="1">
    <location>
        <begin position="28"/>
        <end position="246"/>
    </location>
</feature>
<evidence type="ECO:0000313" key="2">
    <source>
        <dbReference type="EMBL" id="PRY69117.1"/>
    </source>
</evidence>
<comment type="caution">
    <text evidence="2">The sequence shown here is derived from an EMBL/GenBank/DDBJ whole genome shotgun (WGS) entry which is preliminary data.</text>
</comment>
<name>A0A2T0VFX3_9MICO</name>
<keyword evidence="1" id="KW-0732">Signal</keyword>
<accession>A0A2T0VFX3</accession>
<keyword evidence="3" id="KW-1185">Reference proteome</keyword>
<dbReference type="Proteomes" id="UP000237983">
    <property type="component" value="Unassembled WGS sequence"/>
</dbReference>
<organism evidence="2 3">
    <name type="scientific">Glaciihabitans tibetensis</name>
    <dbReference type="NCBI Taxonomy" id="1266600"/>
    <lineage>
        <taxon>Bacteria</taxon>
        <taxon>Bacillati</taxon>
        <taxon>Actinomycetota</taxon>
        <taxon>Actinomycetes</taxon>
        <taxon>Micrococcales</taxon>
        <taxon>Microbacteriaceae</taxon>
        <taxon>Glaciihabitans</taxon>
    </lineage>
</organism>
<dbReference type="EMBL" id="PVTL01000003">
    <property type="protein sequence ID" value="PRY69117.1"/>
    <property type="molecule type" value="Genomic_DNA"/>
</dbReference>
<reference evidence="2 3" key="1">
    <citation type="submission" date="2018-03" db="EMBL/GenBank/DDBJ databases">
        <title>Genomic Encyclopedia of Type Strains, Phase III (KMG-III): the genomes of soil and plant-associated and newly described type strains.</title>
        <authorList>
            <person name="Whitman W."/>
        </authorList>
    </citation>
    <scope>NUCLEOTIDE SEQUENCE [LARGE SCALE GENOMIC DNA]</scope>
    <source>
        <strain evidence="2 3">CGMCC 1.12484</strain>
    </source>
</reference>
<evidence type="ECO:0000313" key="3">
    <source>
        <dbReference type="Proteomes" id="UP000237983"/>
    </source>
</evidence>
<dbReference type="RefSeq" id="WP_106211407.1">
    <property type="nucleotide sequence ID" value="NZ_PVTL01000003.1"/>
</dbReference>